<dbReference type="Gene3D" id="3.90.180.10">
    <property type="entry name" value="Medium-chain alcohol dehydrogenases, catalytic domain"/>
    <property type="match status" value="1"/>
</dbReference>
<dbReference type="SUPFAM" id="SSF51735">
    <property type="entry name" value="NAD(P)-binding Rossmann-fold domains"/>
    <property type="match status" value="1"/>
</dbReference>
<dbReference type="InterPro" id="IPR013149">
    <property type="entry name" value="ADH-like_C"/>
</dbReference>
<dbReference type="InterPro" id="IPR013154">
    <property type="entry name" value="ADH-like_N"/>
</dbReference>
<protein>
    <recommendedName>
        <fullName evidence="2">Enoyl reductase (ER) domain-containing protein</fullName>
    </recommendedName>
</protein>
<proteinExistence type="predicted"/>
<dbReference type="Pfam" id="PF00107">
    <property type="entry name" value="ADH_zinc_N"/>
    <property type="match status" value="1"/>
</dbReference>
<sequence length="346" mass="37203">MRATVYEKFQGPLTIQNLPDPSPAPHGAVLRILASGVCRSDWHGWMGHDTDISLPHVPGHEFAGVVEAVGRETTTWKIGDRVTMPFMGVCGNCTQCTSGDHHLCNNTYQPGFKRWGSYAEYLSIDFADTNLVALPESISFATAASLGCRFATSFRAVVSQGKVSAGQWVAIHGCGGIGLSAIMIAEAMGARTIAIDITNEKLDFAKTIGASLTLNAKKTDDVASAVLDLTNGGAHVSIDALGSTETCINSIKCLRKKGKHIQVGLMNGNDSVSPIAMGQIIFKELEILGSFGMQFHKYPEMLAMIESRKLKPETLIGRTISLEDSTFALSNMNAFEEIGMAVIDRF</sequence>
<dbReference type="Pfam" id="PF08240">
    <property type="entry name" value="ADH_N"/>
    <property type="match status" value="1"/>
</dbReference>
<dbReference type="PANTHER" id="PTHR43401:SF5">
    <property type="entry name" value="ALCOHOL DEHYDROGENASE-RELATED"/>
    <property type="match status" value="1"/>
</dbReference>
<dbReference type="InterPro" id="IPR011032">
    <property type="entry name" value="GroES-like_sf"/>
</dbReference>
<dbReference type="GO" id="GO:0016491">
    <property type="term" value="F:oxidoreductase activity"/>
    <property type="evidence" value="ECO:0007669"/>
    <property type="project" value="UniProtKB-KW"/>
</dbReference>
<dbReference type="InterPro" id="IPR020843">
    <property type="entry name" value="ER"/>
</dbReference>
<evidence type="ECO:0000313" key="3">
    <source>
        <dbReference type="EMBL" id="SVA46643.1"/>
    </source>
</evidence>
<evidence type="ECO:0000256" key="1">
    <source>
        <dbReference type="ARBA" id="ARBA00023002"/>
    </source>
</evidence>
<evidence type="ECO:0000259" key="2">
    <source>
        <dbReference type="SMART" id="SM00829"/>
    </source>
</evidence>
<dbReference type="SUPFAM" id="SSF50129">
    <property type="entry name" value="GroES-like"/>
    <property type="match status" value="1"/>
</dbReference>
<name>A0A381W420_9ZZZZ</name>
<dbReference type="InterPro" id="IPR036291">
    <property type="entry name" value="NAD(P)-bd_dom_sf"/>
</dbReference>
<feature type="domain" description="Enoyl reductase (ER)" evidence="2">
    <location>
        <begin position="11"/>
        <end position="343"/>
    </location>
</feature>
<dbReference type="CDD" id="cd08260">
    <property type="entry name" value="Zn_ADH6"/>
    <property type="match status" value="1"/>
</dbReference>
<dbReference type="PANTHER" id="PTHR43401">
    <property type="entry name" value="L-THREONINE 3-DEHYDROGENASE"/>
    <property type="match status" value="1"/>
</dbReference>
<dbReference type="InterPro" id="IPR050129">
    <property type="entry name" value="Zn_alcohol_dh"/>
</dbReference>
<gene>
    <name evidence="3" type="ORF">METZ01_LOCUS99497</name>
</gene>
<accession>A0A381W420</accession>
<dbReference type="SMART" id="SM00829">
    <property type="entry name" value="PKS_ER"/>
    <property type="match status" value="1"/>
</dbReference>
<dbReference type="EMBL" id="UINC01010492">
    <property type="protein sequence ID" value="SVA46643.1"/>
    <property type="molecule type" value="Genomic_DNA"/>
</dbReference>
<dbReference type="AlphaFoldDB" id="A0A381W420"/>
<keyword evidence="1" id="KW-0560">Oxidoreductase</keyword>
<reference evidence="3" key="1">
    <citation type="submission" date="2018-05" db="EMBL/GenBank/DDBJ databases">
        <authorList>
            <person name="Lanie J.A."/>
            <person name="Ng W.-L."/>
            <person name="Kazmierczak K.M."/>
            <person name="Andrzejewski T.M."/>
            <person name="Davidsen T.M."/>
            <person name="Wayne K.J."/>
            <person name="Tettelin H."/>
            <person name="Glass J.I."/>
            <person name="Rusch D."/>
            <person name="Podicherti R."/>
            <person name="Tsui H.-C.T."/>
            <person name="Winkler M.E."/>
        </authorList>
    </citation>
    <scope>NUCLEOTIDE SEQUENCE</scope>
</reference>
<organism evidence="3">
    <name type="scientific">marine metagenome</name>
    <dbReference type="NCBI Taxonomy" id="408172"/>
    <lineage>
        <taxon>unclassified sequences</taxon>
        <taxon>metagenomes</taxon>
        <taxon>ecological metagenomes</taxon>
    </lineage>
</organism>